<evidence type="ECO:0000256" key="1">
    <source>
        <dbReference type="ARBA" id="ARBA00009437"/>
    </source>
</evidence>
<protein>
    <submittedName>
        <fullName evidence="5">LysR family transcriptional regulator</fullName>
    </submittedName>
</protein>
<dbReference type="GO" id="GO:0000976">
    <property type="term" value="F:transcription cis-regulatory region binding"/>
    <property type="evidence" value="ECO:0007669"/>
    <property type="project" value="TreeGrafter"/>
</dbReference>
<dbReference type="AlphaFoldDB" id="A0A656K1V0"/>
<dbReference type="InterPro" id="IPR036390">
    <property type="entry name" value="WH_DNA-bd_sf"/>
</dbReference>
<keyword evidence="3" id="KW-0804">Transcription</keyword>
<dbReference type="Pfam" id="PF00126">
    <property type="entry name" value="HTH_1"/>
    <property type="match status" value="1"/>
</dbReference>
<sequence length="60" mass="6562">MIAIEDLRLALTLSRCESLSAAARVLNVSPPALSMRLRKLETQLGITLANRDARRLSLTA</sequence>
<reference evidence="5 6" key="1">
    <citation type="journal article" date="2013" name="PLoS Pathog.">
        <title>Genomic analysis of the Kiwifruit pathogen Pseudomonas syringae pv. actinidiae provides insight into the origins of an emergent plant disease.</title>
        <authorList>
            <person name="McCann H.C."/>
            <person name="Rikkerink E.H."/>
            <person name="Bertels F."/>
            <person name="Fiers M."/>
            <person name="Lu A."/>
            <person name="Rees-George J."/>
            <person name="Andersen M.T."/>
            <person name="Gleave A.P."/>
            <person name="Haubold B."/>
            <person name="Wohlers M.W."/>
            <person name="Guttman D.S."/>
            <person name="Wang P.W."/>
            <person name="Straub C."/>
            <person name="Vanneste J.L."/>
            <person name="Rainey P.B."/>
            <person name="Templeton M.D."/>
        </authorList>
    </citation>
    <scope>NUCLEOTIDE SEQUENCE [LARGE SCALE GENOMIC DNA]</scope>
    <source>
        <strain evidence="5 6">ICMP 19096</strain>
    </source>
</reference>
<evidence type="ECO:0000259" key="4">
    <source>
        <dbReference type="PROSITE" id="PS50931"/>
    </source>
</evidence>
<dbReference type="Proteomes" id="UP000018849">
    <property type="component" value="Unassembled WGS sequence"/>
</dbReference>
<dbReference type="GO" id="GO:0003700">
    <property type="term" value="F:DNA-binding transcription factor activity"/>
    <property type="evidence" value="ECO:0007669"/>
    <property type="project" value="InterPro"/>
</dbReference>
<dbReference type="InterPro" id="IPR036388">
    <property type="entry name" value="WH-like_DNA-bd_sf"/>
</dbReference>
<feature type="non-terminal residue" evidence="5">
    <location>
        <position position="60"/>
    </location>
</feature>
<gene>
    <name evidence="5" type="ORF">A245_08901</name>
</gene>
<dbReference type="EMBL" id="AOKF01000730">
    <property type="protein sequence ID" value="EPN65327.1"/>
    <property type="molecule type" value="Genomic_DNA"/>
</dbReference>
<evidence type="ECO:0000313" key="5">
    <source>
        <dbReference type="EMBL" id="EPN65327.1"/>
    </source>
</evidence>
<comment type="similarity">
    <text evidence="1">Belongs to the LysR transcriptional regulatory family.</text>
</comment>
<feature type="domain" description="HTH lysR-type" evidence="4">
    <location>
        <begin position="1"/>
        <end position="59"/>
    </location>
</feature>
<evidence type="ECO:0000256" key="2">
    <source>
        <dbReference type="ARBA" id="ARBA00023015"/>
    </source>
</evidence>
<dbReference type="PANTHER" id="PTHR30126:SF91">
    <property type="entry name" value="LYSR FAMILY TRANSCRIPTIONAL REGULATOR"/>
    <property type="match status" value="1"/>
</dbReference>
<dbReference type="SUPFAM" id="SSF46785">
    <property type="entry name" value="Winged helix' DNA-binding domain"/>
    <property type="match status" value="1"/>
</dbReference>
<dbReference type="PANTHER" id="PTHR30126">
    <property type="entry name" value="HTH-TYPE TRANSCRIPTIONAL REGULATOR"/>
    <property type="match status" value="1"/>
</dbReference>
<dbReference type="InterPro" id="IPR000847">
    <property type="entry name" value="LysR_HTH_N"/>
</dbReference>
<keyword evidence="2" id="KW-0805">Transcription regulation</keyword>
<organism evidence="5 6">
    <name type="scientific">Pseudomonas syringae pv. actinidiae ICMP 19096</name>
    <dbReference type="NCBI Taxonomy" id="1194405"/>
    <lineage>
        <taxon>Bacteria</taxon>
        <taxon>Pseudomonadati</taxon>
        <taxon>Pseudomonadota</taxon>
        <taxon>Gammaproteobacteria</taxon>
        <taxon>Pseudomonadales</taxon>
        <taxon>Pseudomonadaceae</taxon>
        <taxon>Pseudomonas</taxon>
        <taxon>Pseudomonas syringae</taxon>
    </lineage>
</organism>
<dbReference type="PROSITE" id="PS50931">
    <property type="entry name" value="HTH_LYSR"/>
    <property type="match status" value="1"/>
</dbReference>
<name>A0A656K1V0_PSESF</name>
<dbReference type="PRINTS" id="PR00039">
    <property type="entry name" value="HTHLYSR"/>
</dbReference>
<accession>A0A656K1V0</accession>
<evidence type="ECO:0000256" key="3">
    <source>
        <dbReference type="ARBA" id="ARBA00023163"/>
    </source>
</evidence>
<evidence type="ECO:0000313" key="6">
    <source>
        <dbReference type="Proteomes" id="UP000018849"/>
    </source>
</evidence>
<comment type="caution">
    <text evidence="5">The sequence shown here is derived from an EMBL/GenBank/DDBJ whole genome shotgun (WGS) entry which is preliminary data.</text>
</comment>
<proteinExistence type="inferred from homology"/>
<dbReference type="Gene3D" id="1.10.10.10">
    <property type="entry name" value="Winged helix-like DNA-binding domain superfamily/Winged helix DNA-binding domain"/>
    <property type="match status" value="1"/>
</dbReference>